<evidence type="ECO:0000313" key="2">
    <source>
        <dbReference type="Proteomes" id="UP000805614"/>
    </source>
</evidence>
<sequence>MTCLLDDASVGEALEGIDLTGKDLVPGSALPWALDREKRQLFQGADLPAE</sequence>
<accession>A0ABR7LX29</accession>
<dbReference type="Proteomes" id="UP000805614">
    <property type="component" value="Unassembled WGS sequence"/>
</dbReference>
<comment type="caution">
    <text evidence="1">The sequence shown here is derived from an EMBL/GenBank/DDBJ whole genome shotgun (WGS) entry which is preliminary data.</text>
</comment>
<protein>
    <submittedName>
        <fullName evidence="1">Uncharacterized protein</fullName>
    </submittedName>
</protein>
<dbReference type="EMBL" id="JABVEC010000025">
    <property type="protein sequence ID" value="MBC6469316.1"/>
    <property type="molecule type" value="Genomic_DNA"/>
</dbReference>
<gene>
    <name evidence="1" type="ORF">HKK74_28030</name>
</gene>
<evidence type="ECO:0000313" key="1">
    <source>
        <dbReference type="EMBL" id="MBC6469316.1"/>
    </source>
</evidence>
<dbReference type="RefSeq" id="WP_187246371.1">
    <property type="nucleotide sequence ID" value="NZ_BAAAOK010000016.1"/>
</dbReference>
<name>A0ABR7LX29_9ACTN</name>
<keyword evidence="2" id="KW-1185">Reference proteome</keyword>
<reference evidence="1 2" key="1">
    <citation type="submission" date="2020-06" db="EMBL/GenBank/DDBJ databases">
        <title>Actinomadura xiongansis sp. nov., isolated from soil of Baiyangdian.</title>
        <authorList>
            <person name="Zhang X."/>
        </authorList>
    </citation>
    <scope>NUCLEOTIDE SEQUENCE [LARGE SCALE GENOMIC DNA]</scope>
    <source>
        <strain evidence="1 2">HBUM206468</strain>
    </source>
</reference>
<organism evidence="1 2">
    <name type="scientific">Actinomadura alba</name>
    <dbReference type="NCBI Taxonomy" id="406431"/>
    <lineage>
        <taxon>Bacteria</taxon>
        <taxon>Bacillati</taxon>
        <taxon>Actinomycetota</taxon>
        <taxon>Actinomycetes</taxon>
        <taxon>Streptosporangiales</taxon>
        <taxon>Thermomonosporaceae</taxon>
        <taxon>Actinomadura</taxon>
    </lineage>
</organism>
<proteinExistence type="predicted"/>